<dbReference type="Gene3D" id="3.40.960.10">
    <property type="entry name" value="VSR Endonuclease"/>
    <property type="match status" value="1"/>
</dbReference>
<dbReference type="GO" id="GO:0004519">
    <property type="term" value="F:endonuclease activity"/>
    <property type="evidence" value="ECO:0007669"/>
    <property type="project" value="UniProtKB-KW"/>
</dbReference>
<evidence type="ECO:0000256" key="4">
    <source>
        <dbReference type="ARBA" id="ARBA00022801"/>
    </source>
</evidence>
<dbReference type="PIRSF" id="PIRSF018267">
    <property type="entry name" value="VSR_endonuc"/>
    <property type="match status" value="1"/>
</dbReference>
<dbReference type="InterPro" id="IPR004603">
    <property type="entry name" value="DNA_mismatch_endonuc_vsr"/>
</dbReference>
<dbReference type="GO" id="GO:0006298">
    <property type="term" value="P:mismatch repair"/>
    <property type="evidence" value="ECO:0007669"/>
    <property type="project" value="UniProtKB-UniRule"/>
</dbReference>
<organism evidence="7 8">
    <name type="scientific">Stutzerimonas stutzeri NF13</name>
    <dbReference type="NCBI Taxonomy" id="1212548"/>
    <lineage>
        <taxon>Bacteria</taxon>
        <taxon>Pseudomonadati</taxon>
        <taxon>Pseudomonadota</taxon>
        <taxon>Gammaproteobacteria</taxon>
        <taxon>Pseudomonadales</taxon>
        <taxon>Pseudomonadaceae</taxon>
        <taxon>Stutzerimonas</taxon>
    </lineage>
</organism>
<dbReference type="InterPro" id="IPR011335">
    <property type="entry name" value="Restrct_endonuc-II-like"/>
</dbReference>
<protein>
    <recommendedName>
        <fullName evidence="6">Very short patch repair endonuclease</fullName>
        <ecNumber evidence="6">3.1.-.-</ecNumber>
    </recommendedName>
</protein>
<comment type="caution">
    <text evidence="7">The sequence shown here is derived from an EMBL/GenBank/DDBJ whole genome shotgun (WGS) entry which is preliminary data.</text>
</comment>
<proteinExistence type="inferred from homology"/>
<dbReference type="NCBIfam" id="TIGR00632">
    <property type="entry name" value="vsr"/>
    <property type="match status" value="1"/>
</dbReference>
<accession>M2VPG7</accession>
<keyword evidence="5 6" id="KW-0234">DNA repair</keyword>
<dbReference type="Pfam" id="PF03852">
    <property type="entry name" value="Vsr"/>
    <property type="match status" value="1"/>
</dbReference>
<evidence type="ECO:0000256" key="1">
    <source>
        <dbReference type="ARBA" id="ARBA00022722"/>
    </source>
</evidence>
<sequence>MTDFLSPADRSDRMSRIRGKDTKPEIALRKALHALGLRYRLHGAGLPGKPDLVFPRYKTVVFVHGCFWHRHAGCNIATTPKSNTEFWQEKFKKNVERDARVVTQLQMLGWRVITVWECELASISKSQATAKSVHANIVAADQPQRRARNNLERQWPR</sequence>
<comment type="similarity">
    <text evidence="6">Belongs to the vsr family.</text>
</comment>
<dbReference type="OrthoDB" id="9801520at2"/>
<dbReference type="eggNOG" id="COG3727">
    <property type="taxonomic scope" value="Bacteria"/>
</dbReference>
<dbReference type="SUPFAM" id="SSF52980">
    <property type="entry name" value="Restriction endonuclease-like"/>
    <property type="match status" value="1"/>
</dbReference>
<keyword evidence="1 6" id="KW-0540">Nuclease</keyword>
<reference evidence="7 8" key="1">
    <citation type="journal article" date="2013" name="Genome Announc.">
        <title>Draft Genome of Pseudomonas stutzeri Strain NF13, a Nitrogen Fixer Isolated from the Galapagos Rift Hydrothermal Vent.</title>
        <authorList>
            <person name="Pena A."/>
            <person name="Busquets A."/>
            <person name="Gomila M."/>
            <person name="Mayol J."/>
            <person name="Bosch R."/>
            <person name="Nogales B."/>
            <person name="Garcia-Valdes E."/>
            <person name="Bennasar A."/>
            <person name="Lalucat J."/>
        </authorList>
    </citation>
    <scope>NUCLEOTIDE SEQUENCE [LARGE SCALE GENOMIC DNA]</scope>
    <source>
        <strain evidence="7 8">NF13</strain>
    </source>
</reference>
<keyword evidence="3 6" id="KW-0227">DNA damage</keyword>
<keyword evidence="2 6" id="KW-0255">Endonuclease</keyword>
<dbReference type="EC" id="3.1.-.-" evidence="6"/>
<evidence type="ECO:0000256" key="5">
    <source>
        <dbReference type="ARBA" id="ARBA00023204"/>
    </source>
</evidence>
<dbReference type="AlphaFoldDB" id="M2VPG7"/>
<dbReference type="EMBL" id="AOBS01000011">
    <property type="protein sequence ID" value="EME01858.1"/>
    <property type="molecule type" value="Genomic_DNA"/>
</dbReference>
<keyword evidence="4 6" id="KW-0378">Hydrolase</keyword>
<evidence type="ECO:0000256" key="3">
    <source>
        <dbReference type="ARBA" id="ARBA00022763"/>
    </source>
</evidence>
<evidence type="ECO:0000256" key="6">
    <source>
        <dbReference type="PIRNR" id="PIRNR018267"/>
    </source>
</evidence>
<evidence type="ECO:0000256" key="2">
    <source>
        <dbReference type="ARBA" id="ARBA00022759"/>
    </source>
</evidence>
<comment type="function">
    <text evidence="6">May nick specific sequences that contain T:G mispairs resulting from m5C-deamination.</text>
</comment>
<dbReference type="Proteomes" id="UP000011700">
    <property type="component" value="Unassembled WGS sequence"/>
</dbReference>
<dbReference type="CDD" id="cd00221">
    <property type="entry name" value="Vsr"/>
    <property type="match status" value="1"/>
</dbReference>
<evidence type="ECO:0000313" key="8">
    <source>
        <dbReference type="Proteomes" id="UP000011700"/>
    </source>
</evidence>
<dbReference type="RefSeq" id="WP_003298060.1">
    <property type="nucleotide sequence ID" value="NZ_AOBS01000011.1"/>
</dbReference>
<gene>
    <name evidence="7" type="ORF">B381_01619</name>
</gene>
<name>M2VPG7_STUST</name>
<evidence type="ECO:0000313" key="7">
    <source>
        <dbReference type="EMBL" id="EME01858.1"/>
    </source>
</evidence>
<dbReference type="GO" id="GO:0016787">
    <property type="term" value="F:hydrolase activity"/>
    <property type="evidence" value="ECO:0007669"/>
    <property type="project" value="UniProtKB-KW"/>
</dbReference>